<dbReference type="Pfam" id="PF02201">
    <property type="entry name" value="SWIB"/>
    <property type="match status" value="1"/>
</dbReference>
<feature type="region of interest" description="Disordered" evidence="1">
    <location>
        <begin position="57"/>
        <end position="122"/>
    </location>
</feature>
<feature type="compositionally biased region" description="Acidic residues" evidence="1">
    <location>
        <begin position="75"/>
        <end position="109"/>
    </location>
</feature>
<dbReference type="PANTHER" id="PTHR13844">
    <property type="entry name" value="SWI/SNF-RELATED MATRIX-ASSOCIATED ACTIN-DEPENDENT REGULATOR OF CHROMATIN SUBFAMILY D"/>
    <property type="match status" value="1"/>
</dbReference>
<evidence type="ECO:0000259" key="2">
    <source>
        <dbReference type="PROSITE" id="PS51925"/>
    </source>
</evidence>
<gene>
    <name evidence="4" type="ORF">Taro_019818</name>
</gene>
<sequence length="250" mass="27965">MASDSELVRRLQEFLRSSDLTTTTTAAVRRQLEEEFGVDLSGKKAFIREQVDLFLQNQFDDDGRGEEGHQGGGAQDEENGGVKEEDDEGGGEEGEGDGEEEEDDDEAEEGTSNGKGGGTKGYSSKERPYLHFMVVKQLWVHIHEQGLDKAYLAFVFKRCCHAYFVISIAGQVSLVTFLSGTPDSQAESALSRADVVKRMWHYIKENKLQDPTDKRQIICDEKLKELFSVDTFHGFTVPKLLAPHFVKAEH</sequence>
<dbReference type="SUPFAM" id="SSF109715">
    <property type="entry name" value="DEK C-terminal domain"/>
    <property type="match status" value="1"/>
</dbReference>
<dbReference type="Proteomes" id="UP000652761">
    <property type="component" value="Unassembled WGS sequence"/>
</dbReference>
<dbReference type="PROSITE" id="PS51925">
    <property type="entry name" value="SWIB_MDM2"/>
    <property type="match status" value="1"/>
</dbReference>
<dbReference type="InterPro" id="IPR019835">
    <property type="entry name" value="SWIB_domain"/>
</dbReference>
<dbReference type="InterPro" id="IPR014876">
    <property type="entry name" value="DEK_C"/>
</dbReference>
<dbReference type="OrthoDB" id="10251073at2759"/>
<dbReference type="SMART" id="SM00151">
    <property type="entry name" value="SWIB"/>
    <property type="match status" value="1"/>
</dbReference>
<dbReference type="PROSITE" id="PS51998">
    <property type="entry name" value="DEK_C"/>
    <property type="match status" value="1"/>
</dbReference>
<evidence type="ECO:0000256" key="1">
    <source>
        <dbReference type="SAM" id="MobiDB-lite"/>
    </source>
</evidence>
<dbReference type="EMBL" id="NMUH01000965">
    <property type="protein sequence ID" value="MQL87273.1"/>
    <property type="molecule type" value="Genomic_DNA"/>
</dbReference>
<dbReference type="Gene3D" id="1.10.10.60">
    <property type="entry name" value="Homeodomain-like"/>
    <property type="match status" value="1"/>
</dbReference>
<dbReference type="Gene3D" id="1.10.245.10">
    <property type="entry name" value="SWIB/MDM2 domain"/>
    <property type="match status" value="1"/>
</dbReference>
<name>A0A843V3C5_COLES</name>
<comment type="caution">
    <text evidence="4">The sequence shown here is derived from an EMBL/GenBank/DDBJ whole genome shotgun (WGS) entry which is preliminary data.</text>
</comment>
<evidence type="ECO:0000313" key="5">
    <source>
        <dbReference type="Proteomes" id="UP000652761"/>
    </source>
</evidence>
<proteinExistence type="predicted"/>
<feature type="domain" description="DM2" evidence="2">
    <location>
        <begin position="163"/>
        <end position="247"/>
    </location>
</feature>
<dbReference type="Pfam" id="PF08766">
    <property type="entry name" value="DEK_C"/>
    <property type="match status" value="1"/>
</dbReference>
<accession>A0A843V3C5</accession>
<keyword evidence="5" id="KW-1185">Reference proteome</keyword>
<reference evidence="4" key="1">
    <citation type="submission" date="2017-07" db="EMBL/GenBank/DDBJ databases">
        <title>Taro Niue Genome Assembly and Annotation.</title>
        <authorList>
            <person name="Atibalentja N."/>
            <person name="Keating K."/>
            <person name="Fields C.J."/>
        </authorList>
    </citation>
    <scope>NUCLEOTIDE SEQUENCE</scope>
    <source>
        <strain evidence="4">Niue_2</strain>
        <tissue evidence="4">Leaf</tissue>
    </source>
</reference>
<evidence type="ECO:0000259" key="3">
    <source>
        <dbReference type="PROSITE" id="PS51998"/>
    </source>
</evidence>
<evidence type="ECO:0000313" key="4">
    <source>
        <dbReference type="EMBL" id="MQL87273.1"/>
    </source>
</evidence>
<protein>
    <submittedName>
        <fullName evidence="4">Uncharacterized protein</fullName>
    </submittedName>
</protein>
<dbReference type="AlphaFoldDB" id="A0A843V3C5"/>
<dbReference type="InterPro" id="IPR036885">
    <property type="entry name" value="SWIB_MDM2_dom_sf"/>
</dbReference>
<dbReference type="InterPro" id="IPR003121">
    <property type="entry name" value="SWIB_MDM2_domain"/>
</dbReference>
<organism evidence="4 5">
    <name type="scientific">Colocasia esculenta</name>
    <name type="common">Wild taro</name>
    <name type="synonym">Arum esculentum</name>
    <dbReference type="NCBI Taxonomy" id="4460"/>
    <lineage>
        <taxon>Eukaryota</taxon>
        <taxon>Viridiplantae</taxon>
        <taxon>Streptophyta</taxon>
        <taxon>Embryophyta</taxon>
        <taxon>Tracheophyta</taxon>
        <taxon>Spermatophyta</taxon>
        <taxon>Magnoliopsida</taxon>
        <taxon>Liliopsida</taxon>
        <taxon>Araceae</taxon>
        <taxon>Aroideae</taxon>
        <taxon>Colocasieae</taxon>
        <taxon>Colocasia</taxon>
    </lineage>
</organism>
<dbReference type="CDD" id="cd10567">
    <property type="entry name" value="SWIB-MDM2_like"/>
    <property type="match status" value="1"/>
</dbReference>
<feature type="domain" description="DEK-C" evidence="3">
    <location>
        <begin position="1"/>
        <end position="56"/>
    </location>
</feature>
<dbReference type="SUPFAM" id="SSF47592">
    <property type="entry name" value="SWIB/MDM2 domain"/>
    <property type="match status" value="1"/>
</dbReference>